<sequence length="138" mass="15376">MAMTPEHKDALARGREVATVVKTYLSALEANAPRRGRRRTTESIRSRLESIAAELVKASPLIQLQLVQERIELQAELDHLEAVPQIDMATLEADFVECANEYSESKGISYAAWREMNVEAKVLAAAGVRRTRRASNLV</sequence>
<comment type="caution">
    <text evidence="1">The sequence shown here is derived from an EMBL/GenBank/DDBJ whole genome shotgun (WGS) entry which is preliminary data.</text>
</comment>
<evidence type="ECO:0000313" key="1">
    <source>
        <dbReference type="EMBL" id="MBN4059586.1"/>
    </source>
</evidence>
<evidence type="ECO:0000313" key="2">
    <source>
        <dbReference type="Proteomes" id="UP000724964"/>
    </source>
</evidence>
<protein>
    <submittedName>
        <fullName evidence="1">Uncharacterized protein</fullName>
    </submittedName>
</protein>
<accession>A0ABS3APW0</accession>
<dbReference type="Proteomes" id="UP000724964">
    <property type="component" value="Unassembled WGS sequence"/>
</dbReference>
<proteinExistence type="predicted"/>
<organism evidence="1 2">
    <name type="scientific">Acidimicrobium ferrooxidans</name>
    <dbReference type="NCBI Taxonomy" id="53635"/>
    <lineage>
        <taxon>Bacteria</taxon>
        <taxon>Bacillati</taxon>
        <taxon>Actinomycetota</taxon>
        <taxon>Acidimicrobiia</taxon>
        <taxon>Acidimicrobiales</taxon>
        <taxon>Acidimicrobiaceae</taxon>
        <taxon>Acidimicrobium</taxon>
    </lineage>
</organism>
<keyword evidence="2" id="KW-1185">Reference proteome</keyword>
<gene>
    <name evidence="1" type="ORF">JYT35_00540</name>
</gene>
<reference evidence="1" key="1">
    <citation type="submission" date="2021-02" db="EMBL/GenBank/DDBJ databases">
        <title>Activity-based single-cell genomes from oceanic crustal fluid captures similar information to metagenomic and metatranscriptomic surveys with orders of magnitude less sampling.</title>
        <authorList>
            <person name="D'Angelo T.S."/>
            <person name="Orcutt B.N."/>
        </authorList>
    </citation>
    <scope>NUCLEOTIDE SEQUENCE [LARGE SCALE GENOMIC DNA]</scope>
    <source>
        <strain evidence="1">AH-315-J10</strain>
    </source>
</reference>
<dbReference type="EMBL" id="JAFIUH010000005">
    <property type="protein sequence ID" value="MBN4059586.1"/>
    <property type="molecule type" value="Genomic_DNA"/>
</dbReference>
<name>A0ABS3APW0_9ACTN</name>